<dbReference type="EC" id="4.3.1.3" evidence="2 6"/>
<dbReference type="EMBL" id="VFRQ01000001">
    <property type="protein sequence ID" value="TPE46134.1"/>
    <property type="molecule type" value="Genomic_DNA"/>
</dbReference>
<dbReference type="NCBIfam" id="TIGR01225">
    <property type="entry name" value="hutH"/>
    <property type="match status" value="1"/>
</dbReference>
<dbReference type="GO" id="GO:0019557">
    <property type="term" value="P:L-histidine catabolic process to glutamate and formate"/>
    <property type="evidence" value="ECO:0007669"/>
    <property type="project" value="UniProtKB-UniPathway"/>
</dbReference>
<keyword evidence="3 8" id="KW-0369">Histidine metabolism</keyword>
<dbReference type="NCBIfam" id="NF006871">
    <property type="entry name" value="PRK09367.1"/>
    <property type="match status" value="1"/>
</dbReference>
<dbReference type="InterPro" id="IPR001106">
    <property type="entry name" value="Aromatic_Lyase"/>
</dbReference>
<comment type="subcellular location">
    <subcellularLocation>
        <location evidence="9">Cytoplasm</location>
    </subcellularLocation>
</comment>
<comment type="catalytic activity">
    <reaction evidence="5 8">
        <text>L-histidine = trans-urocanate + NH4(+)</text>
        <dbReference type="Rhea" id="RHEA:21232"/>
        <dbReference type="ChEBI" id="CHEBI:17771"/>
        <dbReference type="ChEBI" id="CHEBI:28938"/>
        <dbReference type="ChEBI" id="CHEBI:57595"/>
        <dbReference type="EC" id="4.3.1.3"/>
    </reaction>
</comment>
<evidence type="ECO:0000256" key="6">
    <source>
        <dbReference type="NCBIfam" id="TIGR01225"/>
    </source>
</evidence>
<dbReference type="PANTHER" id="PTHR10362">
    <property type="entry name" value="HISTIDINE AMMONIA-LYASE"/>
    <property type="match status" value="1"/>
</dbReference>
<organism evidence="10 11">
    <name type="scientific">Pontibacter mangrovi</name>
    <dbReference type="NCBI Taxonomy" id="2589816"/>
    <lineage>
        <taxon>Bacteria</taxon>
        <taxon>Pseudomonadati</taxon>
        <taxon>Bacteroidota</taxon>
        <taxon>Cytophagia</taxon>
        <taxon>Cytophagales</taxon>
        <taxon>Hymenobacteraceae</taxon>
        <taxon>Pontibacter</taxon>
    </lineage>
</organism>
<evidence type="ECO:0000256" key="7">
    <source>
        <dbReference type="RuleBase" id="RU003954"/>
    </source>
</evidence>
<comment type="similarity">
    <text evidence="7">Belongs to the PAL/histidase family.</text>
</comment>
<gene>
    <name evidence="10" type="primary">hutH</name>
    <name evidence="10" type="ORF">FJM65_01950</name>
</gene>
<dbReference type="PROSITE" id="PS00488">
    <property type="entry name" value="PAL_HISTIDASE"/>
    <property type="match status" value="1"/>
</dbReference>
<evidence type="ECO:0000256" key="9">
    <source>
        <dbReference type="RuleBase" id="RU004480"/>
    </source>
</evidence>
<reference evidence="10 11" key="1">
    <citation type="submission" date="2019-06" db="EMBL/GenBank/DDBJ databases">
        <title>A novel bacterium of genus Pontibacter, isolated from marine sediment.</title>
        <authorList>
            <person name="Huang H."/>
            <person name="Mo K."/>
            <person name="Hu Y."/>
        </authorList>
    </citation>
    <scope>NUCLEOTIDE SEQUENCE [LARGE SCALE GENOMIC DNA]</scope>
    <source>
        <strain evidence="10 11">HB172049</strain>
    </source>
</reference>
<evidence type="ECO:0000256" key="5">
    <source>
        <dbReference type="ARBA" id="ARBA00049269"/>
    </source>
</evidence>
<dbReference type="AlphaFoldDB" id="A0A501WDG2"/>
<dbReference type="RefSeq" id="WP_140618862.1">
    <property type="nucleotide sequence ID" value="NZ_VFRQ01000001.1"/>
</dbReference>
<comment type="caution">
    <text evidence="10">The sequence shown here is derived from an EMBL/GenBank/DDBJ whole genome shotgun (WGS) entry which is preliminary data.</text>
</comment>
<proteinExistence type="inferred from homology"/>
<evidence type="ECO:0000313" key="11">
    <source>
        <dbReference type="Proteomes" id="UP000316727"/>
    </source>
</evidence>
<keyword evidence="11" id="KW-1185">Reference proteome</keyword>
<dbReference type="UniPathway" id="UPA00379">
    <property type="reaction ID" value="UER00549"/>
</dbReference>
<dbReference type="Gene3D" id="1.10.275.10">
    <property type="entry name" value="Fumarase/aspartase (N-terminal domain)"/>
    <property type="match status" value="1"/>
</dbReference>
<sequence>MSQEHHISSAYLTLETIETILKQKYTLVLSEEATQRITHCHEYLQQKISHNSQSIYGINTGFGSLYDKKISPADLEQLQRNLMMSHACGTGEEVPQEVVKLMLLLKIQSLAYGHSGVQLQTVKRLIDFFNRDVYPVVYQQGSLGASGDLAPLAHLCLPLLGLGEVYFQGMKLESRHVLEMFGWEPVPLKAKEGLALLNGTQFMGAYGVYTLLMAKRLSEQADLVGALSLDAFDGRVEPFNQLIHQVRPHQGQLKTAEVLRSLLQGSQLVAQEKKHVQDPYSFRCIPQVHGASKDAIRYAEQVFLTEINAVTDNPNIFPEEDEIISGGNFHGQPLALALDFLAIAVAELGSISERRTYQLISGQRGLPAFLVAEPGLNSGFMISQYTAASIVSQSKQLCTPASVDTIPSSHNQEDHVSMGANAATKLYQVVHNTERVLAIELLNAAQALEFRRPLQSSEPLERLVKAYRLKVPFVSTDRILHHDMQESIRFLRDYTS</sequence>
<evidence type="ECO:0000256" key="1">
    <source>
        <dbReference type="ARBA" id="ARBA00005113"/>
    </source>
</evidence>
<dbReference type="SUPFAM" id="SSF48557">
    <property type="entry name" value="L-aspartase-like"/>
    <property type="match status" value="1"/>
</dbReference>
<dbReference type="Gene3D" id="1.20.200.10">
    <property type="entry name" value="Fumarase/aspartase (Central domain)"/>
    <property type="match status" value="1"/>
</dbReference>
<dbReference type="GO" id="GO:0019556">
    <property type="term" value="P:L-histidine catabolic process to glutamate and formamide"/>
    <property type="evidence" value="ECO:0007669"/>
    <property type="project" value="UniProtKB-UniPathway"/>
</dbReference>
<dbReference type="InterPro" id="IPR024083">
    <property type="entry name" value="Fumarase/histidase_N"/>
</dbReference>
<evidence type="ECO:0000256" key="2">
    <source>
        <dbReference type="ARBA" id="ARBA00012994"/>
    </source>
</evidence>
<dbReference type="FunFam" id="1.20.200.10:FF:000003">
    <property type="entry name" value="Histidine ammonia-lyase"/>
    <property type="match status" value="1"/>
</dbReference>
<evidence type="ECO:0000313" key="10">
    <source>
        <dbReference type="EMBL" id="TPE46134.1"/>
    </source>
</evidence>
<dbReference type="InterPro" id="IPR005921">
    <property type="entry name" value="HutH"/>
</dbReference>
<comment type="pathway">
    <text evidence="1 8">Amino-acid degradation; L-histidine degradation into L-glutamate; N-formimidoyl-L-glutamate from L-histidine: step 1/3.</text>
</comment>
<dbReference type="GO" id="GO:0005737">
    <property type="term" value="C:cytoplasm"/>
    <property type="evidence" value="ECO:0007669"/>
    <property type="project" value="UniProtKB-SubCell"/>
</dbReference>
<dbReference type="FunFam" id="1.10.275.10:FF:000005">
    <property type="entry name" value="Histidine ammonia-lyase"/>
    <property type="match status" value="1"/>
</dbReference>
<accession>A0A501WDG2</accession>
<keyword evidence="4 7" id="KW-0456">Lyase</keyword>
<dbReference type="OrthoDB" id="9806955at2"/>
<evidence type="ECO:0000256" key="8">
    <source>
        <dbReference type="RuleBase" id="RU004479"/>
    </source>
</evidence>
<dbReference type="GO" id="GO:0004397">
    <property type="term" value="F:histidine ammonia-lyase activity"/>
    <property type="evidence" value="ECO:0007669"/>
    <property type="project" value="UniProtKB-UniRule"/>
</dbReference>
<dbReference type="InterPro" id="IPR008948">
    <property type="entry name" value="L-Aspartase-like"/>
</dbReference>
<dbReference type="InterPro" id="IPR022313">
    <property type="entry name" value="Phe/His_NH3-lyase_AS"/>
</dbReference>
<evidence type="ECO:0000256" key="3">
    <source>
        <dbReference type="ARBA" id="ARBA00022808"/>
    </source>
</evidence>
<dbReference type="CDD" id="cd00332">
    <property type="entry name" value="PAL-HAL"/>
    <property type="match status" value="1"/>
</dbReference>
<dbReference type="Pfam" id="PF00221">
    <property type="entry name" value="Lyase_aromatic"/>
    <property type="match status" value="1"/>
</dbReference>
<name>A0A501WDG2_9BACT</name>
<evidence type="ECO:0000256" key="4">
    <source>
        <dbReference type="ARBA" id="ARBA00023239"/>
    </source>
</evidence>
<dbReference type="Proteomes" id="UP000316727">
    <property type="component" value="Unassembled WGS sequence"/>
</dbReference>
<protein>
    <recommendedName>
        <fullName evidence="2 6">Histidine ammonia-lyase</fullName>
        <ecNumber evidence="2 6">4.3.1.3</ecNumber>
    </recommendedName>
</protein>